<keyword evidence="14" id="KW-1185">Reference proteome</keyword>
<organism evidence="13 14">
    <name type="scientific">Pseudodesulfovibrio hydrargyri</name>
    <dbReference type="NCBI Taxonomy" id="2125990"/>
    <lineage>
        <taxon>Bacteria</taxon>
        <taxon>Pseudomonadati</taxon>
        <taxon>Thermodesulfobacteriota</taxon>
        <taxon>Desulfovibrionia</taxon>
        <taxon>Desulfovibrionales</taxon>
        <taxon>Desulfovibrionaceae</taxon>
    </lineage>
</organism>
<dbReference type="InterPro" id="IPR029026">
    <property type="entry name" value="tRNA_m1G_MTases_N"/>
</dbReference>
<keyword evidence="3 10" id="KW-0963">Cytoplasm</keyword>
<dbReference type="AlphaFoldDB" id="A0A1J5MQU6"/>
<evidence type="ECO:0000256" key="1">
    <source>
        <dbReference type="ARBA" id="ARBA00004496"/>
    </source>
</evidence>
<dbReference type="PANTHER" id="PTHR30027:SF3">
    <property type="entry name" value="16S RRNA (URACIL(1498)-N(3))-METHYLTRANSFERASE"/>
    <property type="match status" value="1"/>
</dbReference>
<gene>
    <name evidence="13" type="primary">rsmE</name>
    <name evidence="13" type="ORF">BerOc1_03740</name>
</gene>
<sequence>MARLNTFFLPPDQWPARAGDVVRLSGPEARHMGTILRTEKAQTVRLFDGQGHDGLFTVRDIAKNRADLEAVELAEHPAPEGGLTLAIGWGKSKRRDYLLEKIVELQGNGVIFWQAVRSQGGLPKDPKAAWNEKFIQAAKQCGAVRLPELETVSGGVGGLLALAGGFDHCYLAWEAGEADTPLAPDMLSKGRTLVVVGPEGGFDPAEADRLIGAGFVPVTLGPSILRWETAAVYCLSLAMFGAQDRS</sequence>
<dbReference type="RefSeq" id="WP_071547404.1">
    <property type="nucleotide sequence ID" value="NZ_LKAQ01000005.1"/>
</dbReference>
<evidence type="ECO:0000256" key="7">
    <source>
        <dbReference type="ARBA" id="ARBA00022691"/>
    </source>
</evidence>
<dbReference type="PANTHER" id="PTHR30027">
    <property type="entry name" value="RIBOSOMAL RNA SMALL SUBUNIT METHYLTRANSFERASE E"/>
    <property type="match status" value="1"/>
</dbReference>
<feature type="domain" description="Ribosomal RNA small subunit methyltransferase E methyltransferase" evidence="11">
    <location>
        <begin position="83"/>
        <end position="238"/>
    </location>
</feature>
<dbReference type="EC" id="2.1.1.193" evidence="10"/>
<dbReference type="GO" id="GO:0070042">
    <property type="term" value="F:rRNA (uridine-N3-)-methyltransferase activity"/>
    <property type="evidence" value="ECO:0007669"/>
    <property type="project" value="TreeGrafter"/>
</dbReference>
<evidence type="ECO:0000256" key="10">
    <source>
        <dbReference type="PIRNR" id="PIRNR015601"/>
    </source>
</evidence>
<dbReference type="Pfam" id="PF04452">
    <property type="entry name" value="Methyltrans_RNA"/>
    <property type="match status" value="1"/>
</dbReference>
<dbReference type="PIRSF" id="PIRSF015601">
    <property type="entry name" value="MTase_slr0722"/>
    <property type="match status" value="1"/>
</dbReference>
<evidence type="ECO:0000256" key="4">
    <source>
        <dbReference type="ARBA" id="ARBA00022552"/>
    </source>
</evidence>
<evidence type="ECO:0000256" key="8">
    <source>
        <dbReference type="ARBA" id="ARBA00025699"/>
    </source>
</evidence>
<comment type="caution">
    <text evidence="13">The sequence shown here is derived from an EMBL/GenBank/DDBJ whole genome shotgun (WGS) entry which is preliminary data.</text>
</comment>
<dbReference type="InterPro" id="IPR046887">
    <property type="entry name" value="RsmE_PUA-like"/>
</dbReference>
<dbReference type="Pfam" id="PF20260">
    <property type="entry name" value="PUA_4"/>
    <property type="match status" value="1"/>
</dbReference>
<dbReference type="InterPro" id="IPR006700">
    <property type="entry name" value="RsmE"/>
</dbReference>
<dbReference type="SUPFAM" id="SSF75217">
    <property type="entry name" value="alpha/beta knot"/>
    <property type="match status" value="1"/>
</dbReference>
<dbReference type="Proteomes" id="UP000181901">
    <property type="component" value="Unassembled WGS sequence"/>
</dbReference>
<protein>
    <recommendedName>
        <fullName evidence="10">Ribosomal RNA small subunit methyltransferase E</fullName>
        <ecNumber evidence="10">2.1.1.193</ecNumber>
    </recommendedName>
</protein>
<evidence type="ECO:0000256" key="5">
    <source>
        <dbReference type="ARBA" id="ARBA00022603"/>
    </source>
</evidence>
<dbReference type="NCBIfam" id="TIGR00046">
    <property type="entry name" value="RsmE family RNA methyltransferase"/>
    <property type="match status" value="1"/>
</dbReference>
<keyword evidence="5 10" id="KW-0489">Methyltransferase</keyword>
<comment type="catalytic activity">
    <reaction evidence="9 10">
        <text>uridine(1498) in 16S rRNA + S-adenosyl-L-methionine = N(3)-methyluridine(1498) in 16S rRNA + S-adenosyl-L-homocysteine + H(+)</text>
        <dbReference type="Rhea" id="RHEA:42920"/>
        <dbReference type="Rhea" id="RHEA-COMP:10283"/>
        <dbReference type="Rhea" id="RHEA-COMP:10284"/>
        <dbReference type="ChEBI" id="CHEBI:15378"/>
        <dbReference type="ChEBI" id="CHEBI:57856"/>
        <dbReference type="ChEBI" id="CHEBI:59789"/>
        <dbReference type="ChEBI" id="CHEBI:65315"/>
        <dbReference type="ChEBI" id="CHEBI:74502"/>
        <dbReference type="EC" id="2.1.1.193"/>
    </reaction>
</comment>
<dbReference type="SUPFAM" id="SSF88697">
    <property type="entry name" value="PUA domain-like"/>
    <property type="match status" value="1"/>
</dbReference>
<dbReference type="InterPro" id="IPR046886">
    <property type="entry name" value="RsmE_MTase_dom"/>
</dbReference>
<name>A0A1J5MQU6_9BACT</name>
<reference evidence="13 14" key="1">
    <citation type="submission" date="2015-09" db="EMBL/GenBank/DDBJ databases">
        <title>Genome of Desulfovibrio dechloracetivorans BerOc1, a mercury methylating strain isolated from highly hydrocarbons and metals contaminated coastal sediments.</title>
        <authorList>
            <person name="Goni Urriza M."/>
            <person name="Gassie C."/>
            <person name="Bouchez O."/>
            <person name="Klopp C."/>
            <person name="Ranchou-Peyruse A."/>
            <person name="Remy G."/>
        </authorList>
    </citation>
    <scope>NUCLEOTIDE SEQUENCE [LARGE SCALE GENOMIC DNA]</scope>
    <source>
        <strain evidence="13 14">BerOc1</strain>
    </source>
</reference>
<proteinExistence type="inferred from homology"/>
<dbReference type="OrthoDB" id="9815641at2"/>
<evidence type="ECO:0000313" key="13">
    <source>
        <dbReference type="EMBL" id="OIQ48982.1"/>
    </source>
</evidence>
<dbReference type="GO" id="GO:0070475">
    <property type="term" value="P:rRNA base methylation"/>
    <property type="evidence" value="ECO:0007669"/>
    <property type="project" value="TreeGrafter"/>
</dbReference>
<comment type="subcellular location">
    <subcellularLocation>
        <location evidence="1 10">Cytoplasm</location>
    </subcellularLocation>
</comment>
<evidence type="ECO:0000256" key="3">
    <source>
        <dbReference type="ARBA" id="ARBA00022490"/>
    </source>
</evidence>
<feature type="domain" description="Ribosomal RNA small subunit methyltransferase E PUA-like" evidence="12">
    <location>
        <begin position="24"/>
        <end position="69"/>
    </location>
</feature>
<accession>A0A1J5MQU6</accession>
<keyword evidence="4 10" id="KW-0698">rRNA processing</keyword>
<dbReference type="EMBL" id="LKAQ01000005">
    <property type="protein sequence ID" value="OIQ48982.1"/>
    <property type="molecule type" value="Genomic_DNA"/>
</dbReference>
<dbReference type="CDD" id="cd18084">
    <property type="entry name" value="RsmE-like"/>
    <property type="match status" value="1"/>
</dbReference>
<evidence type="ECO:0000259" key="11">
    <source>
        <dbReference type="Pfam" id="PF04452"/>
    </source>
</evidence>
<keyword evidence="7 10" id="KW-0949">S-adenosyl-L-methionine</keyword>
<dbReference type="InterPro" id="IPR029028">
    <property type="entry name" value="Alpha/beta_knot_MTases"/>
</dbReference>
<evidence type="ECO:0000313" key="14">
    <source>
        <dbReference type="Proteomes" id="UP000181901"/>
    </source>
</evidence>
<dbReference type="GO" id="GO:0005737">
    <property type="term" value="C:cytoplasm"/>
    <property type="evidence" value="ECO:0007669"/>
    <property type="project" value="UniProtKB-SubCell"/>
</dbReference>
<comment type="similarity">
    <text evidence="2 10">Belongs to the RNA methyltransferase RsmE family.</text>
</comment>
<evidence type="ECO:0000259" key="12">
    <source>
        <dbReference type="Pfam" id="PF20260"/>
    </source>
</evidence>
<dbReference type="Gene3D" id="3.40.1280.10">
    <property type="match status" value="1"/>
</dbReference>
<dbReference type="InterPro" id="IPR015947">
    <property type="entry name" value="PUA-like_sf"/>
</dbReference>
<evidence type="ECO:0000256" key="2">
    <source>
        <dbReference type="ARBA" id="ARBA00005528"/>
    </source>
</evidence>
<evidence type="ECO:0000256" key="9">
    <source>
        <dbReference type="ARBA" id="ARBA00047944"/>
    </source>
</evidence>
<evidence type="ECO:0000256" key="6">
    <source>
        <dbReference type="ARBA" id="ARBA00022679"/>
    </source>
</evidence>
<keyword evidence="6 10" id="KW-0808">Transferase</keyword>
<comment type="function">
    <text evidence="8 10">Specifically methylates the N3 position of the uracil ring of uridine 1498 (m3U1498) in 16S rRNA. Acts on the fully assembled 30S ribosomal subunit.</text>
</comment>